<dbReference type="InterPro" id="IPR023214">
    <property type="entry name" value="HAD_sf"/>
</dbReference>
<dbReference type="AlphaFoldDB" id="A0A423I1W8"/>
<dbReference type="GO" id="GO:0008967">
    <property type="term" value="F:phosphoglycolate phosphatase activity"/>
    <property type="evidence" value="ECO:0007669"/>
    <property type="project" value="UniProtKB-EC"/>
</dbReference>
<gene>
    <name evidence="8" type="ORF">BK662_02270</name>
</gene>
<dbReference type="Gene3D" id="1.10.150.240">
    <property type="entry name" value="Putative phosphatase, domain 2"/>
    <property type="match status" value="1"/>
</dbReference>
<comment type="catalytic activity">
    <reaction evidence="1">
        <text>2-phosphoglycolate + H2O = glycolate + phosphate</text>
        <dbReference type="Rhea" id="RHEA:14369"/>
        <dbReference type="ChEBI" id="CHEBI:15377"/>
        <dbReference type="ChEBI" id="CHEBI:29805"/>
        <dbReference type="ChEBI" id="CHEBI:43474"/>
        <dbReference type="ChEBI" id="CHEBI:58033"/>
        <dbReference type="EC" id="3.1.3.18"/>
    </reaction>
</comment>
<dbReference type="PANTHER" id="PTHR43434:SF1">
    <property type="entry name" value="PHOSPHOGLYCOLATE PHOSPHATASE"/>
    <property type="match status" value="1"/>
</dbReference>
<dbReference type="SFLD" id="SFLDS00003">
    <property type="entry name" value="Haloacid_Dehalogenase"/>
    <property type="match status" value="1"/>
</dbReference>
<dbReference type="EMBL" id="MOBM01000004">
    <property type="protein sequence ID" value="RON19428.1"/>
    <property type="molecule type" value="Genomic_DNA"/>
</dbReference>
<evidence type="ECO:0000313" key="9">
    <source>
        <dbReference type="Proteomes" id="UP000284002"/>
    </source>
</evidence>
<comment type="similarity">
    <text evidence="4">Belongs to the HAD-like hydrolase superfamily. CbbY/CbbZ/Gph/YieH family.</text>
</comment>
<keyword evidence="6" id="KW-0479">Metal-binding</keyword>
<evidence type="ECO:0000256" key="3">
    <source>
        <dbReference type="ARBA" id="ARBA00004818"/>
    </source>
</evidence>
<evidence type="ECO:0000313" key="8">
    <source>
        <dbReference type="EMBL" id="RON19428.1"/>
    </source>
</evidence>
<evidence type="ECO:0000256" key="6">
    <source>
        <dbReference type="ARBA" id="ARBA00022723"/>
    </source>
</evidence>
<dbReference type="InterPro" id="IPR023198">
    <property type="entry name" value="PGP-like_dom2"/>
</dbReference>
<protein>
    <recommendedName>
        <fullName evidence="5">phosphoglycolate phosphatase</fullName>
        <ecNumber evidence="5">3.1.3.18</ecNumber>
    </recommendedName>
</protein>
<dbReference type="GO" id="GO:0046872">
    <property type="term" value="F:metal ion binding"/>
    <property type="evidence" value="ECO:0007669"/>
    <property type="project" value="UniProtKB-KW"/>
</dbReference>
<dbReference type="InterPro" id="IPR036412">
    <property type="entry name" value="HAD-like_sf"/>
</dbReference>
<comment type="caution">
    <text evidence="8">The sequence shown here is derived from an EMBL/GenBank/DDBJ whole genome shotgun (WGS) entry which is preliminary data.</text>
</comment>
<evidence type="ECO:0000256" key="4">
    <source>
        <dbReference type="ARBA" id="ARBA00006171"/>
    </source>
</evidence>
<dbReference type="Gene3D" id="3.40.50.1000">
    <property type="entry name" value="HAD superfamily/HAD-like"/>
    <property type="match status" value="1"/>
</dbReference>
<keyword evidence="7" id="KW-0119">Carbohydrate metabolism</keyword>
<dbReference type="InterPro" id="IPR041492">
    <property type="entry name" value="HAD_2"/>
</dbReference>
<dbReference type="InterPro" id="IPR050155">
    <property type="entry name" value="HAD-like_hydrolase_sf"/>
</dbReference>
<dbReference type="PANTHER" id="PTHR43434">
    <property type="entry name" value="PHOSPHOGLYCOLATE PHOSPHATASE"/>
    <property type="match status" value="1"/>
</dbReference>
<evidence type="ECO:0000256" key="1">
    <source>
        <dbReference type="ARBA" id="ARBA00000830"/>
    </source>
</evidence>
<sequence>MHYCTLLIDFDGTLFDTRNAIRKTLETLASRRGVAPFAAHLIDQVIDQGLSLVDMLGVLLGAADVPELPAWVADYRAIYNGGLGVAQSAPYPGVEAVLHQLHEAGKELFIVSNKGEVSILATLEQYRLGSCFRGVVAAVGDRAPKPSPDSFFEQVKPRMRNGDNARVLVIGDTEIDLGYARNLGVASCWAAYGYGLAPLCEVLAPDFVIQSATDLLRLEDCRASRRRPSAES</sequence>
<evidence type="ECO:0000256" key="7">
    <source>
        <dbReference type="ARBA" id="ARBA00023277"/>
    </source>
</evidence>
<dbReference type="RefSeq" id="WP_123356387.1">
    <property type="nucleotide sequence ID" value="NZ_MOBM01000004.1"/>
</dbReference>
<dbReference type="EC" id="3.1.3.18" evidence="5"/>
<dbReference type="GO" id="GO:0006281">
    <property type="term" value="P:DNA repair"/>
    <property type="evidence" value="ECO:0007669"/>
    <property type="project" value="TreeGrafter"/>
</dbReference>
<evidence type="ECO:0000256" key="2">
    <source>
        <dbReference type="ARBA" id="ARBA00001946"/>
    </source>
</evidence>
<reference evidence="8 9" key="1">
    <citation type="submission" date="2016-10" db="EMBL/GenBank/DDBJ databases">
        <title>Comparative genome analysis of multiple Pseudomonas spp. focuses on biocontrol and plant growth promoting traits.</title>
        <authorList>
            <person name="Tao X.-Y."/>
            <person name="Taylor C.G."/>
        </authorList>
    </citation>
    <scope>NUCLEOTIDE SEQUENCE [LARGE SCALE GENOMIC DNA]</scope>
    <source>
        <strain evidence="8 9">36C6</strain>
    </source>
</reference>
<comment type="cofactor">
    <cofactor evidence="2">
        <name>Mg(2+)</name>
        <dbReference type="ChEBI" id="CHEBI:18420"/>
    </cofactor>
</comment>
<proteinExistence type="inferred from homology"/>
<organism evidence="8 9">
    <name type="scientific">Pseudomonas frederiksbergensis</name>
    <dbReference type="NCBI Taxonomy" id="104087"/>
    <lineage>
        <taxon>Bacteria</taxon>
        <taxon>Pseudomonadati</taxon>
        <taxon>Pseudomonadota</taxon>
        <taxon>Gammaproteobacteria</taxon>
        <taxon>Pseudomonadales</taxon>
        <taxon>Pseudomonadaceae</taxon>
        <taxon>Pseudomonas</taxon>
    </lineage>
</organism>
<name>A0A423I1W8_9PSED</name>
<evidence type="ECO:0000256" key="5">
    <source>
        <dbReference type="ARBA" id="ARBA00013078"/>
    </source>
</evidence>
<dbReference type="SFLD" id="SFLDG01129">
    <property type="entry name" value="C1.5:_HAD__Beta-PGM__Phosphata"/>
    <property type="match status" value="1"/>
</dbReference>
<dbReference type="SUPFAM" id="SSF56784">
    <property type="entry name" value="HAD-like"/>
    <property type="match status" value="1"/>
</dbReference>
<dbReference type="Pfam" id="PF13419">
    <property type="entry name" value="HAD_2"/>
    <property type="match status" value="1"/>
</dbReference>
<comment type="pathway">
    <text evidence="3">Organic acid metabolism; glycolate biosynthesis; glycolate from 2-phosphoglycolate: step 1/1.</text>
</comment>
<accession>A0A423I1W8</accession>
<dbReference type="Proteomes" id="UP000284002">
    <property type="component" value="Unassembled WGS sequence"/>
</dbReference>